<dbReference type="EMBL" id="CACTIH010009027">
    <property type="protein sequence ID" value="CAA3019553.1"/>
    <property type="molecule type" value="Genomic_DNA"/>
</dbReference>
<reference evidence="1 2" key="1">
    <citation type="submission" date="2019-12" db="EMBL/GenBank/DDBJ databases">
        <authorList>
            <person name="Alioto T."/>
            <person name="Alioto T."/>
            <person name="Gomez Garrido J."/>
        </authorList>
    </citation>
    <scope>NUCLEOTIDE SEQUENCE [LARGE SCALE GENOMIC DNA]</scope>
</reference>
<keyword evidence="2" id="KW-1185">Reference proteome</keyword>
<name>A0A8S0UKU7_OLEEU</name>
<evidence type="ECO:0000313" key="2">
    <source>
        <dbReference type="Proteomes" id="UP000594638"/>
    </source>
</evidence>
<gene>
    <name evidence="1" type="ORF">OLEA9_A064217</name>
</gene>
<protein>
    <submittedName>
        <fullName evidence="1">Uncharacterized protein</fullName>
    </submittedName>
</protein>
<comment type="caution">
    <text evidence="1">The sequence shown here is derived from an EMBL/GenBank/DDBJ whole genome shotgun (WGS) entry which is preliminary data.</text>
</comment>
<dbReference type="Proteomes" id="UP000594638">
    <property type="component" value="Unassembled WGS sequence"/>
</dbReference>
<evidence type="ECO:0000313" key="1">
    <source>
        <dbReference type="EMBL" id="CAA3019553.1"/>
    </source>
</evidence>
<sequence length="119" mass="13656">MGFRVRVVERTMTREDVEGMLYDQHILFEMRLRTVKLEIMQHVTGEFAKLRDFISTLVPPSSGTSTSAAAPVVNEPNLLDDLTKVQLWRRLHRITYDVIADDVNGVYEITSIPYGDMVK</sequence>
<dbReference type="Gramene" id="OE9A064217T1">
    <property type="protein sequence ID" value="OE9A064217C1"/>
    <property type="gene ID" value="OE9A064217"/>
</dbReference>
<dbReference type="AlphaFoldDB" id="A0A8S0UKU7"/>
<accession>A0A8S0UKU7</accession>
<proteinExistence type="predicted"/>
<organism evidence="1 2">
    <name type="scientific">Olea europaea subsp. europaea</name>
    <dbReference type="NCBI Taxonomy" id="158383"/>
    <lineage>
        <taxon>Eukaryota</taxon>
        <taxon>Viridiplantae</taxon>
        <taxon>Streptophyta</taxon>
        <taxon>Embryophyta</taxon>
        <taxon>Tracheophyta</taxon>
        <taxon>Spermatophyta</taxon>
        <taxon>Magnoliopsida</taxon>
        <taxon>eudicotyledons</taxon>
        <taxon>Gunneridae</taxon>
        <taxon>Pentapetalae</taxon>
        <taxon>asterids</taxon>
        <taxon>lamiids</taxon>
        <taxon>Lamiales</taxon>
        <taxon>Oleaceae</taxon>
        <taxon>Oleeae</taxon>
        <taxon>Olea</taxon>
    </lineage>
</organism>